<comment type="similarity">
    <text evidence="1">Belongs to the glycosyl hydrolase 35 family.</text>
</comment>
<comment type="caution">
    <text evidence="3">The sequence shown here is derived from an EMBL/GenBank/DDBJ whole genome shotgun (WGS) entry which is preliminary data.</text>
</comment>
<gene>
    <name evidence="3" type="ORF">QE152_g19227</name>
</gene>
<evidence type="ECO:0000313" key="4">
    <source>
        <dbReference type="Proteomes" id="UP001458880"/>
    </source>
</evidence>
<dbReference type="InterPro" id="IPR031330">
    <property type="entry name" value="Gly_Hdrlase_35_cat"/>
</dbReference>
<dbReference type="PANTHER" id="PTHR23421">
    <property type="entry name" value="BETA-GALACTOSIDASE RELATED"/>
    <property type="match status" value="1"/>
</dbReference>
<dbReference type="SUPFAM" id="SSF51445">
    <property type="entry name" value="(Trans)glycosidases"/>
    <property type="match status" value="1"/>
</dbReference>
<sequence>MDGILYTANFQVEAEKQLSILQGYQPGKPLMVMEFWTGWYDHWAFEHNTRSNEDFAEVLENIVSFPSSVNFYMFHGGTNWGFMNGANIEDDSTDNVGGTIIGHSSIIRGQMKILLKFWRI</sequence>
<keyword evidence="3" id="KW-0378">Hydrolase</keyword>
<protein>
    <submittedName>
        <fullName evidence="3">Glycosyl hydrolases family 35</fullName>
    </submittedName>
</protein>
<evidence type="ECO:0000256" key="1">
    <source>
        <dbReference type="ARBA" id="ARBA00009809"/>
    </source>
</evidence>
<dbReference type="InterPro" id="IPR001944">
    <property type="entry name" value="Glycoside_Hdrlase_35"/>
</dbReference>
<dbReference type="InterPro" id="IPR017853">
    <property type="entry name" value="GH"/>
</dbReference>
<name>A0AAW1KSP2_POPJA</name>
<proteinExistence type="inferred from homology"/>
<dbReference type="AlphaFoldDB" id="A0AAW1KSP2"/>
<dbReference type="PRINTS" id="PR00742">
    <property type="entry name" value="GLHYDRLASE35"/>
</dbReference>
<dbReference type="GO" id="GO:0004553">
    <property type="term" value="F:hydrolase activity, hydrolyzing O-glycosyl compounds"/>
    <property type="evidence" value="ECO:0007669"/>
    <property type="project" value="InterPro"/>
</dbReference>
<dbReference type="Gene3D" id="3.20.20.80">
    <property type="entry name" value="Glycosidases"/>
    <property type="match status" value="1"/>
</dbReference>
<dbReference type="Gene3D" id="2.60.120.260">
    <property type="entry name" value="Galactose-binding domain-like"/>
    <property type="match status" value="1"/>
</dbReference>
<organism evidence="3 4">
    <name type="scientific">Popillia japonica</name>
    <name type="common">Japanese beetle</name>
    <dbReference type="NCBI Taxonomy" id="7064"/>
    <lineage>
        <taxon>Eukaryota</taxon>
        <taxon>Metazoa</taxon>
        <taxon>Ecdysozoa</taxon>
        <taxon>Arthropoda</taxon>
        <taxon>Hexapoda</taxon>
        <taxon>Insecta</taxon>
        <taxon>Pterygota</taxon>
        <taxon>Neoptera</taxon>
        <taxon>Endopterygota</taxon>
        <taxon>Coleoptera</taxon>
        <taxon>Polyphaga</taxon>
        <taxon>Scarabaeiformia</taxon>
        <taxon>Scarabaeidae</taxon>
        <taxon>Rutelinae</taxon>
        <taxon>Popillia</taxon>
    </lineage>
</organism>
<feature type="domain" description="Glycoside hydrolase 35 catalytic" evidence="2">
    <location>
        <begin position="4"/>
        <end position="90"/>
    </location>
</feature>
<accession>A0AAW1KSP2</accession>
<evidence type="ECO:0000259" key="2">
    <source>
        <dbReference type="Pfam" id="PF01301"/>
    </source>
</evidence>
<dbReference type="EMBL" id="JASPKY010000180">
    <property type="protein sequence ID" value="KAK9723413.1"/>
    <property type="molecule type" value="Genomic_DNA"/>
</dbReference>
<reference evidence="3 4" key="1">
    <citation type="journal article" date="2024" name="BMC Genomics">
        <title>De novo assembly and annotation of Popillia japonica's genome with initial clues to its potential as an invasive pest.</title>
        <authorList>
            <person name="Cucini C."/>
            <person name="Boschi S."/>
            <person name="Funari R."/>
            <person name="Cardaioli E."/>
            <person name="Iannotti N."/>
            <person name="Marturano G."/>
            <person name="Paoli F."/>
            <person name="Bruttini M."/>
            <person name="Carapelli A."/>
            <person name="Frati F."/>
            <person name="Nardi F."/>
        </authorList>
    </citation>
    <scope>NUCLEOTIDE SEQUENCE [LARGE SCALE GENOMIC DNA]</scope>
    <source>
        <strain evidence="3">DMR45628</strain>
    </source>
</reference>
<dbReference type="Proteomes" id="UP001458880">
    <property type="component" value="Unassembled WGS sequence"/>
</dbReference>
<dbReference type="Pfam" id="PF01301">
    <property type="entry name" value="Glyco_hydro_35"/>
    <property type="match status" value="1"/>
</dbReference>
<keyword evidence="4" id="KW-1185">Reference proteome</keyword>
<evidence type="ECO:0000313" key="3">
    <source>
        <dbReference type="EMBL" id="KAK9723413.1"/>
    </source>
</evidence>
<dbReference type="GO" id="GO:0005975">
    <property type="term" value="P:carbohydrate metabolic process"/>
    <property type="evidence" value="ECO:0007669"/>
    <property type="project" value="InterPro"/>
</dbReference>